<dbReference type="InterPro" id="IPR011059">
    <property type="entry name" value="Metal-dep_hydrolase_composite"/>
</dbReference>
<dbReference type="PANTHER" id="PTHR22642:SF20">
    <property type="entry name" value="AMIDOHYDROLASE 3 DOMAIN-CONTAINING PROTEIN"/>
    <property type="match status" value="1"/>
</dbReference>
<dbReference type="Gene3D" id="3.20.20.140">
    <property type="entry name" value="Metal-dependent hydrolases"/>
    <property type="match status" value="1"/>
</dbReference>
<dbReference type="Pfam" id="PF07969">
    <property type="entry name" value="Amidohydro_3"/>
    <property type="match status" value="1"/>
</dbReference>
<name>A0A1B5KRQ9_USTVR</name>
<accession>A0A1B5KRQ9</accession>
<feature type="domain" description="Amidohydrolase 3" evidence="1">
    <location>
        <begin position="95"/>
        <end position="191"/>
    </location>
</feature>
<comment type="caution">
    <text evidence="2">The sequence shown here is derived from an EMBL/GenBank/DDBJ whole genome shotgun (WGS) entry which is preliminary data.</text>
</comment>
<reference evidence="3" key="1">
    <citation type="journal article" date="2016" name="Genome Announc.">
        <title>Genome sequence of Ustilaginoidea virens IPU010, a rice pathogenic fungus causing false smut.</title>
        <authorList>
            <person name="Kumagai T."/>
            <person name="Ishii T."/>
            <person name="Terai G."/>
            <person name="Umemura M."/>
            <person name="Machida M."/>
            <person name="Asai K."/>
        </authorList>
    </citation>
    <scope>NUCLEOTIDE SEQUENCE [LARGE SCALE GENOMIC DNA]</scope>
    <source>
        <strain evidence="3">IPU010</strain>
    </source>
</reference>
<evidence type="ECO:0000259" key="1">
    <source>
        <dbReference type="Pfam" id="PF07969"/>
    </source>
</evidence>
<proteinExistence type="predicted"/>
<evidence type="ECO:0000313" key="3">
    <source>
        <dbReference type="Proteomes" id="UP000054053"/>
    </source>
</evidence>
<protein>
    <recommendedName>
        <fullName evidence="1">Amidohydrolase 3 domain-containing protein</fullName>
    </recommendedName>
</protein>
<dbReference type="InterPro" id="IPR013108">
    <property type="entry name" value="Amidohydro_3"/>
</dbReference>
<dbReference type="AlphaFoldDB" id="A0A1B5KRQ9"/>
<dbReference type="EMBL" id="BBTG02000006">
    <property type="protein sequence ID" value="GAO13484.1"/>
    <property type="molecule type" value="Genomic_DNA"/>
</dbReference>
<organism evidence="2 3">
    <name type="scientific">Ustilaginoidea virens</name>
    <name type="common">Rice false smut fungus</name>
    <name type="synonym">Villosiclava virens</name>
    <dbReference type="NCBI Taxonomy" id="1159556"/>
    <lineage>
        <taxon>Eukaryota</taxon>
        <taxon>Fungi</taxon>
        <taxon>Dikarya</taxon>
        <taxon>Ascomycota</taxon>
        <taxon>Pezizomycotina</taxon>
        <taxon>Sordariomycetes</taxon>
        <taxon>Hypocreomycetidae</taxon>
        <taxon>Hypocreales</taxon>
        <taxon>Clavicipitaceae</taxon>
        <taxon>Ustilaginoidea</taxon>
    </lineage>
</organism>
<dbReference type="GO" id="GO:0016810">
    <property type="term" value="F:hydrolase activity, acting on carbon-nitrogen (but not peptide) bonds"/>
    <property type="evidence" value="ECO:0007669"/>
    <property type="project" value="InterPro"/>
</dbReference>
<sequence>MRVAAYWLMKPNGSLETVLAQVDRAAELAKQYNSKLTPDRRLVGVKVICDGTIDACTASITVLEWGEEKPESLWPEHHLHSLVASARTRPASPVHSDPALLRAWPRLVGEARRERAEPELQTAVNPEFALTVSQAVAGATHGAAHSTFADQWTGSLTAGLKADFVVCDVIVAPEEMAKGVATETWFEGKTV</sequence>
<dbReference type="PANTHER" id="PTHR22642">
    <property type="entry name" value="IMIDAZOLONEPROPIONASE"/>
    <property type="match status" value="1"/>
</dbReference>
<dbReference type="Gene3D" id="2.30.40.10">
    <property type="entry name" value="Urease, subunit C, domain 1"/>
    <property type="match status" value="1"/>
</dbReference>
<gene>
    <name evidence="2" type="ORF">UVI_02016380</name>
</gene>
<evidence type="ECO:0000313" key="2">
    <source>
        <dbReference type="EMBL" id="GAO13484.1"/>
    </source>
</evidence>
<dbReference type="Proteomes" id="UP000054053">
    <property type="component" value="Unassembled WGS sequence"/>
</dbReference>